<dbReference type="GO" id="GO:0006886">
    <property type="term" value="P:intracellular protein transport"/>
    <property type="evidence" value="ECO:0007669"/>
    <property type="project" value="InterPro"/>
</dbReference>
<dbReference type="InterPro" id="IPR009771">
    <property type="entry name" value="RIC1_C"/>
</dbReference>
<evidence type="ECO:0000256" key="3">
    <source>
        <dbReference type="ARBA" id="ARBA00023136"/>
    </source>
</evidence>
<evidence type="ECO:0000256" key="2">
    <source>
        <dbReference type="ARBA" id="ARBA00006941"/>
    </source>
</evidence>
<dbReference type="InterPro" id="IPR040096">
    <property type="entry name" value="Ric1"/>
</dbReference>
<dbReference type="Gene3D" id="2.130.10.10">
    <property type="entry name" value="YVTN repeat-like/Quinoprotein amine dehydrogenase"/>
    <property type="match status" value="1"/>
</dbReference>
<dbReference type="InterPro" id="IPR016149">
    <property type="entry name" value="Casein_kin_II_reg-sub_N"/>
</dbReference>
<dbReference type="PRINTS" id="PR00472">
    <property type="entry name" value="CASNKINASEII"/>
</dbReference>
<comment type="similarity">
    <text evidence="2">Belongs to the casein kinase 2 subunit beta family.</text>
</comment>
<dbReference type="Pfam" id="PF07064">
    <property type="entry name" value="RIC1"/>
    <property type="match status" value="1"/>
</dbReference>
<dbReference type="GO" id="GO:0034066">
    <property type="term" value="C:Ric1-Rgp1 guanyl-nucleotide exchange factor complex"/>
    <property type="evidence" value="ECO:0007669"/>
    <property type="project" value="InterPro"/>
</dbReference>
<comment type="caution">
    <text evidence="8">The sequence shown here is derived from an EMBL/GenBank/DDBJ whole genome shotgun (WGS) entry which is preliminary data.</text>
</comment>
<dbReference type="FunFam" id="1.10.1820.10:FF:000003">
    <property type="entry name" value="Casein kinase II subunit beta"/>
    <property type="match status" value="1"/>
</dbReference>
<feature type="compositionally biased region" description="Basic and acidic residues" evidence="6">
    <location>
        <begin position="1326"/>
        <end position="1343"/>
    </location>
</feature>
<evidence type="ECO:0000256" key="4">
    <source>
        <dbReference type="ARBA" id="ARBA00045899"/>
    </source>
</evidence>
<comment type="subcellular location">
    <subcellularLocation>
        <location evidence="1">Membrane</location>
    </subcellularLocation>
</comment>
<comment type="function">
    <text evidence="4">Regulatory subunit of casein kinase II/CK2. As part of the kinase complex regulates the basal catalytic activity of the alpha subunit a constitutively active serine/threonine-protein kinase that phosphorylates a large number of substrates containing acidic residues C-terminal to the phosphorylated serine or threonine.</text>
</comment>
<feature type="compositionally biased region" description="Acidic residues" evidence="6">
    <location>
        <begin position="1344"/>
        <end position="1369"/>
    </location>
</feature>
<keyword evidence="9" id="KW-1185">Reference proteome</keyword>
<sequence>MYWPIGAPRIYAASDQRTPNDHVLESGDGADTQQFKDPNNANDFGTADGAEGSGVDIRNQGNSNRMEREQVDHKNSHLEESLGSGLNGRGSQSSETNASASIVGLRVSRNGLMFATITTTILTIWQTRPTAVLASVVRSQHSLRTYGLNISLLLRPDSAIFVVQTSLGYLITYSLATDPNSRVYIPHMEGSHSNGPRHRSASGSRSHGGGERIYWGAGEDGGVREVSVRFKMVIKVDAGIERALALDEELVVATEKPAAVQCIRWTPDSNGNQTSTELLSRMGWMSKKVTVLDMIHDRPMNLSTWITSDGKAYAVQRLLGAPQDTDDPKKLFKGYCFHSPENEGECATKAAINARFSLIAIGCTDGTILVYNVRDYAGNIPLSYKLKPSVSLSSSGRINALSYSPDGYCLFAGFEKGWITWSVYGKPGGTSFASDRHTSESNGEEWLNGICAANWLGGGSEILLVAQNDDRLWLLEMARSAVAGCFSAANISRSLLQTNSGFMVYRGYDQPDLTTISAESSLWHHVQVPPAYLVNQWPIRQAVVSPDGRYIAVAGRRGLAHYSVNSGRWKTFVNENMENEFVVRGGMCWYQHILIAAVESGDHCELRLYSRELSLDNSLLLHTEKLPSPVVLTALSGEDSLLVYTYDNILYHYIITATSKAVKLVQVGQIAFHGIVRAPARVRAVSWILPDEHLQDGDPSQDVAVASVIFLVDGKLVLLQPSTTNGGELKYDMRVISHNVEYYTLMRDQSSQDGSLKRNEQLLSPDADSSIDDMHQGHGLRDSLWIFDGNGMRVWVDVQDILRSGPTEMVKDLPPSVLVPTDFYPLSILLDKGVVLGIESDLVQRRDLHYAHFKFSLRTHLFLPHLLRYHLSQYNHPAALHLSHHYQDLLYFPHALEVLLHDVLDEEADKPTSPETALLPGVLSFLSSFPQYLDILVQCTRKTEMRSWRTLFAYLPPPEELFEESLQRGLLKTAGGYLLILHTFQELGSSSPQLVRLLSRAKEEEDWELCKELARFLTALDDTGTTLREALELVELRSSQEGLASSSFIFQGARLDVPRAGNGNGIGLGIASGEDGSSTRSGSRSSTSVGETIYCPKATTTSAHTQLLGILRVPPLVIKMDDFNSETDSDYTSYWRDWFISSRGNEYFCEIDEEYLTDRFNLTGLNTEVQYYQYALDLVTDVFDLDCDDDMREQIEKSARHLYGLVHARYIVTTRGLAKMLEKYKKGDFGKCPRVMCEQNPLLPMGLSDNSGVKAVKLYCSKCEDLYNPKSSRHASIDGAYFGTSFHNILFQVYPAMIPQKSQRRYEPKIYGFKVHAAAALQRWQDTKKEEMKERLKKMKVEPGFDDDEEDGEREDDDIEAEEDGTAMN</sequence>
<feature type="region of interest" description="Disordered" evidence="6">
    <location>
        <begin position="1326"/>
        <end position="1369"/>
    </location>
</feature>
<dbReference type="Proteomes" id="UP000698800">
    <property type="component" value="Unassembled WGS sequence"/>
</dbReference>
<dbReference type="SUPFAM" id="SSF69322">
    <property type="entry name" value="Tricorn protease domain 2"/>
    <property type="match status" value="1"/>
</dbReference>
<reference evidence="8" key="1">
    <citation type="submission" date="2021-03" db="EMBL/GenBank/DDBJ databases">
        <title>Comparative genomics and phylogenomic investigation of the class Geoglossomycetes provide insights into ecological specialization and systematics.</title>
        <authorList>
            <person name="Melie T."/>
            <person name="Pirro S."/>
            <person name="Miller A.N."/>
            <person name="Quandt A."/>
        </authorList>
    </citation>
    <scope>NUCLEOTIDE SEQUENCE</scope>
    <source>
        <strain evidence="8">GBOQ0MN5Z8</strain>
    </source>
</reference>
<evidence type="ECO:0000256" key="5">
    <source>
        <dbReference type="ARBA" id="ARBA00062110"/>
    </source>
</evidence>
<dbReference type="Pfam" id="PF01214">
    <property type="entry name" value="CK_II_beta"/>
    <property type="match status" value="1"/>
</dbReference>
<dbReference type="Gene3D" id="1.10.1820.10">
    <property type="entry name" value="protein kinase ck2 holoenzyme, chain C, domain 1"/>
    <property type="match status" value="1"/>
</dbReference>
<evidence type="ECO:0000313" key="9">
    <source>
        <dbReference type="Proteomes" id="UP000698800"/>
    </source>
</evidence>
<proteinExistence type="inferred from homology"/>
<evidence type="ECO:0000259" key="7">
    <source>
        <dbReference type="Pfam" id="PF07064"/>
    </source>
</evidence>
<dbReference type="GO" id="GO:0005829">
    <property type="term" value="C:cytosol"/>
    <property type="evidence" value="ECO:0007669"/>
    <property type="project" value="TreeGrafter"/>
</dbReference>
<gene>
    <name evidence="8" type="ORF">FGG08_005584</name>
</gene>
<dbReference type="InterPro" id="IPR035991">
    <property type="entry name" value="Casein_kinase_II_beta-like"/>
</dbReference>
<dbReference type="InterPro" id="IPR015943">
    <property type="entry name" value="WD40/YVTN_repeat-like_dom_sf"/>
</dbReference>
<dbReference type="Gene3D" id="2.20.25.20">
    <property type="match status" value="1"/>
</dbReference>
<feature type="compositionally biased region" description="Basic and acidic residues" evidence="6">
    <location>
        <begin position="65"/>
        <end position="80"/>
    </location>
</feature>
<dbReference type="SMART" id="SM01085">
    <property type="entry name" value="CK_II_beta"/>
    <property type="match status" value="1"/>
</dbReference>
<feature type="compositionally biased region" description="Polar residues" evidence="6">
    <location>
        <begin position="31"/>
        <end position="43"/>
    </location>
</feature>
<dbReference type="GO" id="GO:0042147">
    <property type="term" value="P:retrograde transport, endosome to Golgi"/>
    <property type="evidence" value="ECO:0007669"/>
    <property type="project" value="TreeGrafter"/>
</dbReference>
<evidence type="ECO:0000256" key="6">
    <source>
        <dbReference type="SAM" id="MobiDB-lite"/>
    </source>
</evidence>
<feature type="region of interest" description="Disordered" evidence="6">
    <location>
        <begin position="13"/>
        <end position="95"/>
    </location>
</feature>
<evidence type="ECO:0000313" key="8">
    <source>
        <dbReference type="EMBL" id="KAH0537633.1"/>
    </source>
</evidence>
<organism evidence="8 9">
    <name type="scientific">Glutinoglossum americanum</name>
    <dbReference type="NCBI Taxonomy" id="1670608"/>
    <lineage>
        <taxon>Eukaryota</taxon>
        <taxon>Fungi</taxon>
        <taxon>Dikarya</taxon>
        <taxon>Ascomycota</taxon>
        <taxon>Pezizomycotina</taxon>
        <taxon>Geoglossomycetes</taxon>
        <taxon>Geoglossales</taxon>
        <taxon>Geoglossaceae</taxon>
        <taxon>Glutinoglossum</taxon>
    </lineage>
</organism>
<keyword evidence="3" id="KW-0472">Membrane</keyword>
<feature type="region of interest" description="Disordered" evidence="6">
    <location>
        <begin position="187"/>
        <end position="211"/>
    </location>
</feature>
<dbReference type="FunFam" id="2.20.25.20:FF:000001">
    <property type="entry name" value="Casein kinase II subunit beta"/>
    <property type="match status" value="1"/>
</dbReference>
<comment type="subunit">
    <text evidence="5">Tetramer composed of two alpha chains, one beta chain and one beta' chain.</text>
</comment>
<dbReference type="GO" id="GO:0000139">
    <property type="term" value="C:Golgi membrane"/>
    <property type="evidence" value="ECO:0007669"/>
    <property type="project" value="TreeGrafter"/>
</dbReference>
<dbReference type="GO" id="GO:0019887">
    <property type="term" value="F:protein kinase regulator activity"/>
    <property type="evidence" value="ECO:0007669"/>
    <property type="project" value="InterPro"/>
</dbReference>
<accession>A0A9P8L1P5</accession>
<dbReference type="PANTHER" id="PTHR22746:SF10">
    <property type="entry name" value="GUANINE NUCLEOTIDE EXCHANGE FACTOR SUBUNIT RIC1"/>
    <property type="match status" value="1"/>
</dbReference>
<dbReference type="PANTHER" id="PTHR22746">
    <property type="entry name" value="RAB6A-GEF COMPLEX PARTNER PROTEIN 1"/>
    <property type="match status" value="1"/>
</dbReference>
<dbReference type="SUPFAM" id="SSF101908">
    <property type="entry name" value="Putative isomerase YbhE"/>
    <property type="match status" value="1"/>
</dbReference>
<dbReference type="Pfam" id="PF25440">
    <property type="entry name" value="Beta-prop_RIC1_2nd"/>
    <property type="match status" value="1"/>
</dbReference>
<name>A0A9P8L1P5_9PEZI</name>
<dbReference type="SUPFAM" id="SSF57798">
    <property type="entry name" value="Casein kinase II beta subunit"/>
    <property type="match status" value="1"/>
</dbReference>
<protein>
    <recommendedName>
        <fullName evidence="7">RIC1 C-terminal alpha solenoid region domain-containing protein</fullName>
    </recommendedName>
</protein>
<feature type="domain" description="RIC1 C-terminal alpha solenoid region" evidence="7">
    <location>
        <begin position="864"/>
        <end position="1035"/>
    </location>
</feature>
<dbReference type="GO" id="GO:0005956">
    <property type="term" value="C:protein kinase CK2 complex"/>
    <property type="evidence" value="ECO:0007669"/>
    <property type="project" value="InterPro"/>
</dbReference>
<dbReference type="InterPro" id="IPR000704">
    <property type="entry name" value="Casein_kinase_II_reg-sub"/>
</dbReference>
<evidence type="ECO:0000256" key="1">
    <source>
        <dbReference type="ARBA" id="ARBA00004370"/>
    </source>
</evidence>
<dbReference type="OrthoDB" id="67540at2759"/>
<dbReference type="EMBL" id="JAGHQL010000136">
    <property type="protein sequence ID" value="KAH0537633.1"/>
    <property type="molecule type" value="Genomic_DNA"/>
</dbReference>